<feature type="non-terminal residue" evidence="1">
    <location>
        <position position="46"/>
    </location>
</feature>
<reference evidence="1" key="1">
    <citation type="submission" date="2022-08" db="EMBL/GenBank/DDBJ databases">
        <authorList>
            <person name="Kallberg Y."/>
            <person name="Tangrot J."/>
            <person name="Rosling A."/>
        </authorList>
    </citation>
    <scope>NUCLEOTIDE SEQUENCE</scope>
    <source>
        <strain evidence="1">Wild A</strain>
    </source>
</reference>
<accession>A0A9W4X0Y0</accession>
<dbReference type="SUPFAM" id="SSF81901">
    <property type="entry name" value="HCP-like"/>
    <property type="match status" value="1"/>
</dbReference>
<proteinExistence type="predicted"/>
<evidence type="ECO:0000313" key="2">
    <source>
        <dbReference type="Proteomes" id="UP001153678"/>
    </source>
</evidence>
<evidence type="ECO:0000313" key="1">
    <source>
        <dbReference type="EMBL" id="CAI2200546.1"/>
    </source>
</evidence>
<protein>
    <submittedName>
        <fullName evidence="1">18756_t:CDS:1</fullName>
    </submittedName>
</protein>
<dbReference type="EMBL" id="CAMKVN010024649">
    <property type="protein sequence ID" value="CAI2200546.1"/>
    <property type="molecule type" value="Genomic_DNA"/>
</dbReference>
<dbReference type="AlphaFoldDB" id="A0A9W4X0Y0"/>
<organism evidence="1 2">
    <name type="scientific">Funneliformis geosporum</name>
    <dbReference type="NCBI Taxonomy" id="1117311"/>
    <lineage>
        <taxon>Eukaryota</taxon>
        <taxon>Fungi</taxon>
        <taxon>Fungi incertae sedis</taxon>
        <taxon>Mucoromycota</taxon>
        <taxon>Glomeromycotina</taxon>
        <taxon>Glomeromycetes</taxon>
        <taxon>Glomerales</taxon>
        <taxon>Glomeraceae</taxon>
        <taxon>Funneliformis</taxon>
    </lineage>
</organism>
<dbReference type="OrthoDB" id="2384430at2759"/>
<comment type="caution">
    <text evidence="1">The sequence shown here is derived from an EMBL/GenBank/DDBJ whole genome shotgun (WGS) entry which is preliminary data.</text>
</comment>
<dbReference type="InterPro" id="IPR006597">
    <property type="entry name" value="Sel1-like"/>
</dbReference>
<gene>
    <name evidence="1" type="ORF">FWILDA_LOCUS19623</name>
</gene>
<name>A0A9W4X0Y0_9GLOM</name>
<dbReference type="InterPro" id="IPR011990">
    <property type="entry name" value="TPR-like_helical_dom_sf"/>
</dbReference>
<dbReference type="Pfam" id="PF08238">
    <property type="entry name" value="Sel1"/>
    <property type="match status" value="2"/>
</dbReference>
<sequence>DCLRLGKGVEKDGKKAFKFYQILVKEEISDAQYQLGNCFFNGNGTA</sequence>
<dbReference type="Proteomes" id="UP001153678">
    <property type="component" value="Unassembled WGS sequence"/>
</dbReference>
<keyword evidence="2" id="KW-1185">Reference proteome</keyword>
<dbReference type="Gene3D" id="1.25.40.10">
    <property type="entry name" value="Tetratricopeptide repeat domain"/>
    <property type="match status" value="1"/>
</dbReference>
<feature type="non-terminal residue" evidence="1">
    <location>
        <position position="1"/>
    </location>
</feature>